<keyword evidence="1" id="KW-0539">Nucleus</keyword>
<dbReference type="Pfam" id="PF10163">
    <property type="entry name" value="EnY2"/>
    <property type="match status" value="1"/>
</dbReference>
<evidence type="ECO:0000256" key="1">
    <source>
        <dbReference type="HAMAP-Rule" id="MF_03046"/>
    </source>
</evidence>
<comment type="caution">
    <text evidence="2">The sequence shown here is derived from an EMBL/GenBank/DDBJ whole genome shotgun (WGS) entry which is preliminary data.</text>
</comment>
<dbReference type="GO" id="GO:0003713">
    <property type="term" value="F:transcription coactivator activity"/>
    <property type="evidence" value="ECO:0007669"/>
    <property type="project" value="UniProtKB-UniRule"/>
</dbReference>
<dbReference type="GO" id="GO:0006368">
    <property type="term" value="P:transcription elongation by RNA polymerase II"/>
    <property type="evidence" value="ECO:0007669"/>
    <property type="project" value="UniProtKB-UniRule"/>
</dbReference>
<comment type="similarity">
    <text evidence="1">Belongs to the ENY2 family.</text>
</comment>
<proteinExistence type="inferred from homology"/>
<comment type="subunit">
    <text evidence="1">Component of the nuclear pore complex (NPC)-associated TREX-2 complex (transcription and export complex 2), composed of at least SUS1, SAC3, THP1, SEM1, and CDC31. TREX-2 contains 2 SUS1 chains. The TREX-2 complex interacts with the nucleoporin NUP1. Component of the 1.8 MDa SAGA transcription coactivator-HAT complex. SAGA is built of 5 distinct domains with specialized functions. Within the SAGA complex, SUS1, SGF11, SGF73 and UBP8 form an additional subcomplex of SAGA called the DUB module (deubiquitination module). Interacts directly with THP1, SAC3, SGF11, and with the RNA polymerase II.</text>
</comment>
<dbReference type="GO" id="GO:0070390">
    <property type="term" value="C:transcription export complex 2"/>
    <property type="evidence" value="ECO:0007669"/>
    <property type="project" value="UniProtKB-UniRule"/>
</dbReference>
<dbReference type="GO" id="GO:0071819">
    <property type="term" value="C:DUBm complex"/>
    <property type="evidence" value="ECO:0007669"/>
    <property type="project" value="UniProtKB-UniRule"/>
</dbReference>
<keyword evidence="1" id="KW-0813">Transport</keyword>
<evidence type="ECO:0000313" key="3">
    <source>
        <dbReference type="Proteomes" id="UP001151518"/>
    </source>
</evidence>
<dbReference type="Gene3D" id="1.10.246.140">
    <property type="match status" value="1"/>
</dbReference>
<dbReference type="GO" id="GO:0005654">
    <property type="term" value="C:nucleoplasm"/>
    <property type="evidence" value="ECO:0007669"/>
    <property type="project" value="UniProtKB-SubCell"/>
</dbReference>
<gene>
    <name evidence="1" type="primary">SUS1</name>
    <name evidence="2" type="ORF">GGI25_002228</name>
</gene>
<dbReference type="GO" id="GO:0000124">
    <property type="term" value="C:SAGA complex"/>
    <property type="evidence" value="ECO:0007669"/>
    <property type="project" value="UniProtKB-UniRule"/>
</dbReference>
<dbReference type="Proteomes" id="UP001151518">
    <property type="component" value="Unassembled WGS sequence"/>
</dbReference>
<keyword evidence="1" id="KW-0010">Activator</keyword>
<keyword evidence="1" id="KW-0805">Transcription regulation</keyword>
<accession>A0A9W8KZB4</accession>
<keyword evidence="1" id="KW-0811">Translocation</keyword>
<name>A0A9W8KZB4_9FUNG</name>
<keyword evidence="1" id="KW-0156">Chromatin regulator</keyword>
<dbReference type="GO" id="GO:0005643">
    <property type="term" value="C:nuclear pore"/>
    <property type="evidence" value="ECO:0007669"/>
    <property type="project" value="UniProtKB-UniRule"/>
</dbReference>
<sequence length="103" mass="11758">MSANETTGIREEVLRRFIESGERERLQEILRSKLNASGWHDRVKDKCQRVVHESGTDIDKLTVDSVAEQVTPFARASVPEDTKAEILEDIRAFIYRALPESES</sequence>
<dbReference type="PANTHER" id="PTHR12514">
    <property type="entry name" value="ENHANCER OF YELLOW 2 TRANSCRIPTION FACTOR"/>
    <property type="match status" value="1"/>
</dbReference>
<comment type="function">
    <text evidence="1">Involved in mRNA export coupled transcription activation by association with both the TREX-2 and the SAGA complexes. At the promoters, SAGA is required for recruitment of the basal transcription machinery. It influences RNA polymerase II transcriptional activity through different activities such as TBP interaction and promoter selectivity, interaction with transcription activators, and chromatin modification through histone acetylation and deubiquitination. Within the SAGA complex, participates to a subcomplex required for deubiquitination of H2B and for the maintenance of steady-state H3 methylation levels. The TREX-2 complex functions in docking export-competent ribonucleoprotein particles (mRNPs) to the nuclear entrance of the nuclear pore complex (nuclear basket). TREX-2 participates in mRNA export and accurate chromatin positioning in the nucleus by tethering genes to the nuclear periphery. May also be involved in cytoplasmic mRNA decay by interaction with components of P-bodies.</text>
</comment>
<dbReference type="GO" id="GO:0006325">
    <property type="term" value="P:chromatin organization"/>
    <property type="evidence" value="ECO:0007669"/>
    <property type="project" value="UniProtKB-KW"/>
</dbReference>
<keyword evidence="1" id="KW-0963">Cytoplasm</keyword>
<dbReference type="GO" id="GO:0000932">
    <property type="term" value="C:P-body"/>
    <property type="evidence" value="ECO:0007669"/>
    <property type="project" value="UniProtKB-SubCell"/>
</dbReference>
<dbReference type="OrthoDB" id="6221744at2759"/>
<comment type="subcellular location">
    <subcellularLocation>
        <location evidence="1">Nucleus</location>
        <location evidence="1">Nucleoplasm</location>
    </subcellularLocation>
    <subcellularLocation>
        <location evidence="1">Cytoplasm</location>
        <location evidence="1">P-body</location>
    </subcellularLocation>
</comment>
<keyword evidence="1" id="KW-0653">Protein transport</keyword>
<evidence type="ECO:0000313" key="2">
    <source>
        <dbReference type="EMBL" id="KAJ2678640.1"/>
    </source>
</evidence>
<dbReference type="InterPro" id="IPR018783">
    <property type="entry name" value="TF_ENY2"/>
</dbReference>
<dbReference type="AlphaFoldDB" id="A0A9W8KZB4"/>
<dbReference type="HAMAP" id="MF_03046">
    <property type="entry name" value="ENY2_Sus1"/>
    <property type="match status" value="1"/>
</dbReference>
<keyword evidence="1" id="KW-0509">mRNA transport</keyword>
<keyword evidence="1" id="KW-0804">Transcription</keyword>
<dbReference type="GO" id="GO:0006406">
    <property type="term" value="P:mRNA export from nucleus"/>
    <property type="evidence" value="ECO:0007669"/>
    <property type="project" value="UniProtKB-UniRule"/>
</dbReference>
<dbReference type="EMBL" id="JANBTW010000019">
    <property type="protein sequence ID" value="KAJ2678640.1"/>
    <property type="molecule type" value="Genomic_DNA"/>
</dbReference>
<dbReference type="InterPro" id="IPR038212">
    <property type="entry name" value="TF_EnY2_sf"/>
</dbReference>
<organism evidence="2 3">
    <name type="scientific">Coemansia spiralis</name>
    <dbReference type="NCBI Taxonomy" id="417178"/>
    <lineage>
        <taxon>Eukaryota</taxon>
        <taxon>Fungi</taxon>
        <taxon>Fungi incertae sedis</taxon>
        <taxon>Zoopagomycota</taxon>
        <taxon>Kickxellomycotina</taxon>
        <taxon>Kickxellomycetes</taxon>
        <taxon>Kickxellales</taxon>
        <taxon>Kickxellaceae</taxon>
        <taxon>Coemansia</taxon>
    </lineage>
</organism>
<protein>
    <recommendedName>
        <fullName evidence="1">Transcription and mRNA export factor SUS1</fullName>
    </recommendedName>
</protein>
<reference evidence="2" key="1">
    <citation type="submission" date="2022-07" db="EMBL/GenBank/DDBJ databases">
        <title>Phylogenomic reconstructions and comparative analyses of Kickxellomycotina fungi.</title>
        <authorList>
            <person name="Reynolds N.K."/>
            <person name="Stajich J.E."/>
            <person name="Barry K."/>
            <person name="Grigoriev I.V."/>
            <person name="Crous P."/>
            <person name="Smith M.E."/>
        </authorList>
    </citation>
    <scope>NUCLEOTIDE SEQUENCE</scope>
    <source>
        <strain evidence="2">NRRL 3115</strain>
    </source>
</reference>
<dbReference type="GO" id="GO:0015031">
    <property type="term" value="P:protein transport"/>
    <property type="evidence" value="ECO:0007669"/>
    <property type="project" value="UniProtKB-KW"/>
</dbReference>